<gene>
    <name evidence="9" type="ORF">TH5_17800</name>
</gene>
<comment type="caution">
    <text evidence="9">The sequence shown here is derived from an EMBL/GenBank/DDBJ whole genome shotgun (WGS) entry which is preliminary data.</text>
</comment>
<keyword evidence="7" id="KW-0346">Stress response</keyword>
<dbReference type="PANTHER" id="PTHR34873:SF3">
    <property type="entry name" value="ADDICTION MODULE TOXIN, HICA FAMILY"/>
    <property type="match status" value="1"/>
</dbReference>
<evidence type="ECO:0000256" key="3">
    <source>
        <dbReference type="ARBA" id="ARBA00022722"/>
    </source>
</evidence>
<evidence type="ECO:0000313" key="9">
    <source>
        <dbReference type="EMBL" id="RCK04764.1"/>
    </source>
</evidence>
<dbReference type="AlphaFoldDB" id="A0A367UBW4"/>
<dbReference type="PANTHER" id="PTHR34873">
    <property type="entry name" value="SSR1766 PROTEIN"/>
    <property type="match status" value="1"/>
</dbReference>
<accession>A0A367UBW4</accession>
<evidence type="ECO:0000256" key="2">
    <source>
        <dbReference type="ARBA" id="ARBA00022649"/>
    </source>
</evidence>
<dbReference type="RefSeq" id="WP_114122934.1">
    <property type="nucleotide sequence ID" value="NZ_JPWA01000024.1"/>
</dbReference>
<keyword evidence="10" id="KW-1185">Reference proteome</keyword>
<evidence type="ECO:0000256" key="1">
    <source>
        <dbReference type="ARBA" id="ARBA00006620"/>
    </source>
</evidence>
<keyword evidence="5" id="KW-0378">Hydrolase</keyword>
<keyword evidence="6" id="KW-0694">RNA-binding</keyword>
<evidence type="ECO:0008006" key="11">
    <source>
        <dbReference type="Google" id="ProtNLM"/>
    </source>
</evidence>
<name>A0A367UBW4_9PROT</name>
<keyword evidence="2" id="KW-1277">Toxin-antitoxin system</keyword>
<evidence type="ECO:0000313" key="10">
    <source>
        <dbReference type="Proteomes" id="UP000252419"/>
    </source>
</evidence>
<dbReference type="SUPFAM" id="SSF54786">
    <property type="entry name" value="YcfA/nrd intein domain"/>
    <property type="match status" value="1"/>
</dbReference>
<dbReference type="Gene3D" id="3.30.920.30">
    <property type="entry name" value="Hypothetical protein"/>
    <property type="match status" value="1"/>
</dbReference>
<evidence type="ECO:0000256" key="4">
    <source>
        <dbReference type="ARBA" id="ARBA00022759"/>
    </source>
</evidence>
<dbReference type="Pfam" id="PF07927">
    <property type="entry name" value="HicA_toxin"/>
    <property type="match status" value="1"/>
</dbReference>
<comment type="similarity">
    <text evidence="1">Belongs to the HicA mRNA interferase family.</text>
</comment>
<dbReference type="GO" id="GO:0003729">
    <property type="term" value="F:mRNA binding"/>
    <property type="evidence" value="ECO:0007669"/>
    <property type="project" value="InterPro"/>
</dbReference>
<keyword evidence="4" id="KW-0255">Endonuclease</keyword>
<feature type="region of interest" description="Disordered" evidence="8">
    <location>
        <begin position="22"/>
        <end position="45"/>
    </location>
</feature>
<dbReference type="GO" id="GO:0004519">
    <property type="term" value="F:endonuclease activity"/>
    <property type="evidence" value="ECO:0007669"/>
    <property type="project" value="UniProtKB-KW"/>
</dbReference>
<evidence type="ECO:0000256" key="8">
    <source>
        <dbReference type="SAM" id="MobiDB-lite"/>
    </source>
</evidence>
<evidence type="ECO:0000256" key="6">
    <source>
        <dbReference type="ARBA" id="ARBA00022884"/>
    </source>
</evidence>
<dbReference type="GO" id="GO:0016787">
    <property type="term" value="F:hydrolase activity"/>
    <property type="evidence" value="ECO:0007669"/>
    <property type="project" value="UniProtKB-KW"/>
</dbReference>
<sequence>MDSKTILKRLQADGWEIVRTKGSHHQLSHPTKPGKVTVPHPKRDLPIGTIKSIEKQSGVKLL</sequence>
<dbReference type="EMBL" id="JPWA01000024">
    <property type="protein sequence ID" value="RCK04764.1"/>
    <property type="molecule type" value="Genomic_DNA"/>
</dbReference>
<organism evidence="9 10">
    <name type="scientific">Thalassospira xianhensis MCCC 1A02616</name>
    <dbReference type="NCBI Taxonomy" id="1177929"/>
    <lineage>
        <taxon>Bacteria</taxon>
        <taxon>Pseudomonadati</taxon>
        <taxon>Pseudomonadota</taxon>
        <taxon>Alphaproteobacteria</taxon>
        <taxon>Rhodospirillales</taxon>
        <taxon>Thalassospiraceae</taxon>
        <taxon>Thalassospira</taxon>
    </lineage>
</organism>
<reference evidence="9 10" key="1">
    <citation type="submission" date="2014-07" db="EMBL/GenBank/DDBJ databases">
        <title>Draft genome sequence of Thalassospira xianhensis P-4 (MCCC 1A02616).</title>
        <authorList>
            <person name="Lai Q."/>
            <person name="Shao Z."/>
        </authorList>
    </citation>
    <scope>NUCLEOTIDE SEQUENCE [LARGE SCALE GENOMIC DNA]</scope>
    <source>
        <strain evidence="9 10">MCCC 1A02616</strain>
    </source>
</reference>
<dbReference type="Proteomes" id="UP000252419">
    <property type="component" value="Unassembled WGS sequence"/>
</dbReference>
<evidence type="ECO:0000256" key="7">
    <source>
        <dbReference type="ARBA" id="ARBA00023016"/>
    </source>
</evidence>
<dbReference type="InterPro" id="IPR012933">
    <property type="entry name" value="HicA_mRNA_interferase"/>
</dbReference>
<proteinExistence type="inferred from homology"/>
<keyword evidence="3" id="KW-0540">Nuclease</keyword>
<evidence type="ECO:0000256" key="5">
    <source>
        <dbReference type="ARBA" id="ARBA00022801"/>
    </source>
</evidence>
<dbReference type="InterPro" id="IPR038570">
    <property type="entry name" value="HicA_sf"/>
</dbReference>
<protein>
    <recommendedName>
        <fullName evidence="11">Periplasmic or secreted lipoprotein</fullName>
    </recommendedName>
</protein>